<keyword evidence="1" id="KW-1133">Transmembrane helix</keyword>
<dbReference type="Proteomes" id="UP000832097">
    <property type="component" value="Chromosome"/>
</dbReference>
<proteinExistence type="predicted"/>
<feature type="transmembrane region" description="Helical" evidence="1">
    <location>
        <begin position="45"/>
        <end position="62"/>
    </location>
</feature>
<protein>
    <recommendedName>
        <fullName evidence="4">PH domain-containing protein</fullName>
    </recommendedName>
</protein>
<name>A0ABY4BWG2_9MICO</name>
<accession>A0ABY4BWG2</accession>
<gene>
    <name evidence="2" type="ORF">MTO99_15510</name>
</gene>
<feature type="transmembrane region" description="Helical" evidence="1">
    <location>
        <begin position="20"/>
        <end position="39"/>
    </location>
</feature>
<dbReference type="RefSeq" id="WP_243554655.1">
    <property type="nucleotide sequence ID" value="NZ_CP094528.1"/>
</dbReference>
<keyword evidence="3" id="KW-1185">Reference proteome</keyword>
<sequence length="159" mass="17654">MIATARATRLWHLGNGGRVVAVMLWGSLLVCSIIGGALSALGDPWTWFLLLVSVGFLVRSVFFRVELREREVLVVSWLRTYKIPRHDIENVLVGRYSGALTRFTSSGFFSRVFWTVGFAVDHGDDRSYPVTLLPRRSVERAAAQLGQSLGVAVIGSTWT</sequence>
<evidence type="ECO:0000313" key="3">
    <source>
        <dbReference type="Proteomes" id="UP000832097"/>
    </source>
</evidence>
<keyword evidence="1" id="KW-0472">Membrane</keyword>
<evidence type="ECO:0000256" key="1">
    <source>
        <dbReference type="SAM" id="Phobius"/>
    </source>
</evidence>
<evidence type="ECO:0008006" key="4">
    <source>
        <dbReference type="Google" id="ProtNLM"/>
    </source>
</evidence>
<dbReference type="EMBL" id="CP094528">
    <property type="protein sequence ID" value="UOE43565.1"/>
    <property type="molecule type" value="Genomic_DNA"/>
</dbReference>
<evidence type="ECO:0000313" key="2">
    <source>
        <dbReference type="EMBL" id="UOE43565.1"/>
    </source>
</evidence>
<organism evidence="2 3">
    <name type="scientific">Agromyces larvae</name>
    <dbReference type="NCBI Taxonomy" id="2929802"/>
    <lineage>
        <taxon>Bacteria</taxon>
        <taxon>Bacillati</taxon>
        <taxon>Actinomycetota</taxon>
        <taxon>Actinomycetes</taxon>
        <taxon>Micrococcales</taxon>
        <taxon>Microbacteriaceae</taxon>
        <taxon>Agromyces</taxon>
    </lineage>
</organism>
<keyword evidence="1" id="KW-0812">Transmembrane</keyword>
<reference evidence="2 3" key="1">
    <citation type="submission" date="2022-03" db="EMBL/GenBank/DDBJ databases">
        <title>Mucilaginibacter sp. isolated from the gut of Protaetia brevitarsis seulensis larvae.</title>
        <authorList>
            <person name="Won M."/>
            <person name="Kim S.-J."/>
            <person name="Kwon S.-W."/>
        </authorList>
    </citation>
    <scope>NUCLEOTIDE SEQUENCE [LARGE SCALE GENOMIC DNA]</scope>
    <source>
        <strain evidence="2 3">CFWR-12</strain>
    </source>
</reference>